<keyword evidence="2 4" id="KW-0238">DNA-binding</keyword>
<dbReference type="Proteomes" id="UP000733379">
    <property type="component" value="Unassembled WGS sequence"/>
</dbReference>
<dbReference type="RefSeq" id="WP_215922981.1">
    <property type="nucleotide sequence ID" value="NZ_JAHKNI010000017.1"/>
</dbReference>
<keyword evidence="1" id="KW-0805">Transcription regulation</keyword>
<evidence type="ECO:0000256" key="2">
    <source>
        <dbReference type="ARBA" id="ARBA00023125"/>
    </source>
</evidence>
<accession>A0ABS6BCJ3</accession>
<dbReference type="PRINTS" id="PR00455">
    <property type="entry name" value="HTHTETR"/>
</dbReference>
<evidence type="ECO:0000313" key="7">
    <source>
        <dbReference type="Proteomes" id="UP000733379"/>
    </source>
</evidence>
<gene>
    <name evidence="6" type="ORF">KO481_35935</name>
</gene>
<protein>
    <submittedName>
        <fullName evidence="6">TetR/AcrR family transcriptional regulator</fullName>
    </submittedName>
</protein>
<name>A0ABS6BCJ3_9NOCA</name>
<evidence type="ECO:0000256" key="1">
    <source>
        <dbReference type="ARBA" id="ARBA00023015"/>
    </source>
</evidence>
<feature type="domain" description="HTH tetR-type" evidence="5">
    <location>
        <begin position="6"/>
        <end position="66"/>
    </location>
</feature>
<reference evidence="6 7" key="1">
    <citation type="submission" date="2021-06" db="EMBL/GenBank/DDBJ databases">
        <title>Actinomycetes sequencing.</title>
        <authorList>
            <person name="Shan Q."/>
        </authorList>
    </citation>
    <scope>NUCLEOTIDE SEQUENCE [LARGE SCALE GENOMIC DNA]</scope>
    <source>
        <strain evidence="6 7">NEAU-G5</strain>
    </source>
</reference>
<evidence type="ECO:0000256" key="4">
    <source>
        <dbReference type="PROSITE-ProRule" id="PRU00335"/>
    </source>
</evidence>
<dbReference type="PROSITE" id="PS01081">
    <property type="entry name" value="HTH_TETR_1"/>
    <property type="match status" value="1"/>
</dbReference>
<evidence type="ECO:0000256" key="3">
    <source>
        <dbReference type="ARBA" id="ARBA00023163"/>
    </source>
</evidence>
<organism evidence="6 7">
    <name type="scientific">Nocardia albiluteola</name>
    <dbReference type="NCBI Taxonomy" id="2842303"/>
    <lineage>
        <taxon>Bacteria</taxon>
        <taxon>Bacillati</taxon>
        <taxon>Actinomycetota</taxon>
        <taxon>Actinomycetes</taxon>
        <taxon>Mycobacteriales</taxon>
        <taxon>Nocardiaceae</taxon>
        <taxon>Nocardia</taxon>
    </lineage>
</organism>
<dbReference type="InterPro" id="IPR023772">
    <property type="entry name" value="DNA-bd_HTH_TetR-type_CS"/>
</dbReference>
<keyword evidence="7" id="KW-1185">Reference proteome</keyword>
<dbReference type="EMBL" id="JAHKNI010000017">
    <property type="protein sequence ID" value="MBU3066899.1"/>
    <property type="molecule type" value="Genomic_DNA"/>
</dbReference>
<comment type="caution">
    <text evidence="6">The sequence shown here is derived from an EMBL/GenBank/DDBJ whole genome shotgun (WGS) entry which is preliminary data.</text>
</comment>
<dbReference type="PANTHER" id="PTHR30055">
    <property type="entry name" value="HTH-TYPE TRANSCRIPTIONAL REGULATOR RUTR"/>
    <property type="match status" value="1"/>
</dbReference>
<keyword evidence="3" id="KW-0804">Transcription</keyword>
<dbReference type="InterPro" id="IPR050109">
    <property type="entry name" value="HTH-type_TetR-like_transc_reg"/>
</dbReference>
<dbReference type="Pfam" id="PF00440">
    <property type="entry name" value="TetR_N"/>
    <property type="match status" value="1"/>
</dbReference>
<dbReference type="PANTHER" id="PTHR30055:SF238">
    <property type="entry name" value="MYCOFACTOCIN BIOSYNTHESIS TRANSCRIPTIONAL REGULATOR MFTR-RELATED"/>
    <property type="match status" value="1"/>
</dbReference>
<sequence>MARWEPNGRGRLRDAAMELYLERGFDQTTVADIAERAGLTERTFFRHFSDKREVLFGGQDLLHELTAKAIAEAPDSAAPIDVMESALIAVCEMIGQDRDFSRQRQSVIDANAALRERELIKLAALAETSAEALRARGVPEPAASLAAEVGIAAFKIGFTRWVSADRGGTLVESACAAMAEVKTVTAG</sequence>
<dbReference type="SUPFAM" id="SSF46689">
    <property type="entry name" value="Homeodomain-like"/>
    <property type="match status" value="1"/>
</dbReference>
<dbReference type="InterPro" id="IPR009057">
    <property type="entry name" value="Homeodomain-like_sf"/>
</dbReference>
<dbReference type="Gene3D" id="1.10.357.10">
    <property type="entry name" value="Tetracycline Repressor, domain 2"/>
    <property type="match status" value="1"/>
</dbReference>
<feature type="DNA-binding region" description="H-T-H motif" evidence="4">
    <location>
        <begin position="29"/>
        <end position="48"/>
    </location>
</feature>
<dbReference type="PROSITE" id="PS50977">
    <property type="entry name" value="HTH_TETR_2"/>
    <property type="match status" value="1"/>
</dbReference>
<evidence type="ECO:0000259" key="5">
    <source>
        <dbReference type="PROSITE" id="PS50977"/>
    </source>
</evidence>
<evidence type="ECO:0000313" key="6">
    <source>
        <dbReference type="EMBL" id="MBU3066899.1"/>
    </source>
</evidence>
<proteinExistence type="predicted"/>
<dbReference type="InterPro" id="IPR001647">
    <property type="entry name" value="HTH_TetR"/>
</dbReference>